<dbReference type="EMBL" id="FNZU01000015">
    <property type="protein sequence ID" value="SEL25545.1"/>
    <property type="molecule type" value="Genomic_DNA"/>
</dbReference>
<name>A0A1H7NR92_9LACT</name>
<gene>
    <name evidence="2" type="ORF">SAMN04488099_11559</name>
</gene>
<dbReference type="AlphaFoldDB" id="A0A1H7NR92"/>
<dbReference type="OrthoDB" id="3199616at2"/>
<feature type="domain" description="Polysaccharide pyruvyl transferase" evidence="1">
    <location>
        <begin position="14"/>
        <end position="340"/>
    </location>
</feature>
<dbReference type="RefSeq" id="WP_091482655.1">
    <property type="nucleotide sequence ID" value="NZ_BJYC01000017.1"/>
</dbReference>
<dbReference type="Proteomes" id="UP000199081">
    <property type="component" value="Unassembled WGS sequence"/>
</dbReference>
<dbReference type="Pfam" id="PF04230">
    <property type="entry name" value="PS_pyruv_trans"/>
    <property type="match status" value="1"/>
</dbReference>
<dbReference type="PANTHER" id="PTHR36836">
    <property type="entry name" value="COLANIC ACID BIOSYNTHESIS PROTEIN WCAK"/>
    <property type="match status" value="1"/>
</dbReference>
<evidence type="ECO:0000313" key="2">
    <source>
        <dbReference type="EMBL" id="SEL25545.1"/>
    </source>
</evidence>
<dbReference type="InterPro" id="IPR007345">
    <property type="entry name" value="Polysacch_pyruvyl_Trfase"/>
</dbReference>
<reference evidence="3" key="1">
    <citation type="submission" date="2016-10" db="EMBL/GenBank/DDBJ databases">
        <authorList>
            <person name="Varghese N."/>
            <person name="Submissions S."/>
        </authorList>
    </citation>
    <scope>NUCLEOTIDE SEQUENCE [LARGE SCALE GENOMIC DNA]</scope>
    <source>
        <strain evidence="3">DSM 19183</strain>
    </source>
</reference>
<dbReference type="PANTHER" id="PTHR36836:SF1">
    <property type="entry name" value="COLANIC ACID BIOSYNTHESIS PROTEIN WCAK"/>
    <property type="match status" value="1"/>
</dbReference>
<proteinExistence type="predicted"/>
<organism evidence="2 3">
    <name type="scientific">Alkalibacterium pelagium</name>
    <dbReference type="NCBI Taxonomy" id="426702"/>
    <lineage>
        <taxon>Bacteria</taxon>
        <taxon>Bacillati</taxon>
        <taxon>Bacillota</taxon>
        <taxon>Bacilli</taxon>
        <taxon>Lactobacillales</taxon>
        <taxon>Carnobacteriaceae</taxon>
        <taxon>Alkalibacterium</taxon>
    </lineage>
</organism>
<sequence>MSKYIVITGGQLYNKGAEAMTYLAVDELTKKYPEAKIVVLSTKDFERPEYEKKKYKFEILPRESRVLFPLTTGKLKVRGYLQQLKSLLRKDKSYIKETYRLKKILKNTIMMVDISGFALSSQFNSEHSVNYLSRIFIAENYNIPFYIMPQSFGPFNYDTEIQMNMDKIIKKALSYPKVIYAREKEGYSLLKNNFSLDLNLKYSMDSVLVTNDINLKNIFTEIPVTKKYPEAKGVAIVPNMKTFSHGNKEVILKTYKNVIDNLILKGKTVTIVRHSYEDIEACLMIKDLFNEDDSVVLIGDDMSCIEFDNLVTQFDFIIGSRFHSIVHAYKNAVPSIALGWATKYKELLEEFNQSGYIFDVRKNINQKDIIAKVNYLLDNHEYESTVIAERLNKIQSSNPYNSIT</sequence>
<protein>
    <submittedName>
        <fullName evidence="2">Colanic acid/amylovoran biosynthesis protein</fullName>
    </submittedName>
</protein>
<evidence type="ECO:0000259" key="1">
    <source>
        <dbReference type="Pfam" id="PF04230"/>
    </source>
</evidence>
<evidence type="ECO:0000313" key="3">
    <source>
        <dbReference type="Proteomes" id="UP000199081"/>
    </source>
</evidence>
<accession>A0A1H7NR92</accession>
<keyword evidence="3" id="KW-1185">Reference proteome</keyword>
<dbReference type="STRING" id="426702.SAMN04488099_11559"/>